<organism evidence="1 2">
    <name type="scientific">Arthrobacter horti</name>
    <dbReference type="NCBI Taxonomy" id="3068273"/>
    <lineage>
        <taxon>Bacteria</taxon>
        <taxon>Bacillati</taxon>
        <taxon>Actinomycetota</taxon>
        <taxon>Actinomycetes</taxon>
        <taxon>Micrococcales</taxon>
        <taxon>Micrococcaceae</taxon>
        <taxon>Arthrobacter</taxon>
    </lineage>
</organism>
<dbReference type="RefSeq" id="WP_305996783.1">
    <property type="nucleotide sequence ID" value="NZ_JAVALS010000007.1"/>
</dbReference>
<dbReference type="EMBL" id="JAVALS010000007">
    <property type="protein sequence ID" value="MDP5227728.1"/>
    <property type="molecule type" value="Genomic_DNA"/>
</dbReference>
<keyword evidence="2" id="KW-1185">Reference proteome</keyword>
<name>A0ABT9IQA2_9MICC</name>
<protein>
    <submittedName>
        <fullName evidence="1">Uncharacterized protein</fullName>
    </submittedName>
</protein>
<evidence type="ECO:0000313" key="2">
    <source>
        <dbReference type="Proteomes" id="UP001232725"/>
    </source>
</evidence>
<evidence type="ECO:0000313" key="1">
    <source>
        <dbReference type="EMBL" id="MDP5227728.1"/>
    </source>
</evidence>
<comment type="caution">
    <text evidence="1">The sequence shown here is derived from an EMBL/GenBank/DDBJ whole genome shotgun (WGS) entry which is preliminary data.</text>
</comment>
<reference evidence="1 2" key="1">
    <citation type="submission" date="2023-08" db="EMBL/GenBank/DDBJ databases">
        <title>Arthrobacter horti sp. nov., isolated from forest soil.</title>
        <authorList>
            <person name="Park M."/>
        </authorList>
    </citation>
    <scope>NUCLEOTIDE SEQUENCE [LARGE SCALE GENOMIC DNA]</scope>
    <source>
        <strain evidence="1 2">YJM1</strain>
    </source>
</reference>
<proteinExistence type="predicted"/>
<dbReference type="Proteomes" id="UP001232725">
    <property type="component" value="Unassembled WGS sequence"/>
</dbReference>
<sequence length="95" mass="11049">MRDDVDLLLYEELPYLWHQQGDAEASRLADEIGFTASEISWGVDSTFKTEAVGKYSSQLKHLDPQSRRLESKETLPIFERGWWVRWPRTMDGSGM</sequence>
<gene>
    <name evidence="1" type="ORF">Q9R02_11230</name>
</gene>
<accession>A0ABT9IQA2</accession>